<keyword evidence="2 6" id="KW-0436">Ligase</keyword>
<dbReference type="SUPFAM" id="SSF56801">
    <property type="entry name" value="Acetyl-CoA synthetase-like"/>
    <property type="match status" value="1"/>
</dbReference>
<keyword evidence="3" id="KW-0472">Membrane</keyword>
<accession>A0ABV2QAV3</accession>
<feature type="domain" description="AMP-dependent synthetase/ligase" evidence="4">
    <location>
        <begin position="27"/>
        <end position="385"/>
    </location>
</feature>
<dbReference type="PANTHER" id="PTHR43201">
    <property type="entry name" value="ACYL-COA SYNTHETASE"/>
    <property type="match status" value="1"/>
</dbReference>
<dbReference type="EC" id="6.2.1.48" evidence="6"/>
<feature type="transmembrane region" description="Helical" evidence="3">
    <location>
        <begin position="217"/>
        <end position="245"/>
    </location>
</feature>
<dbReference type="Proteomes" id="UP001549320">
    <property type="component" value="Unassembled WGS sequence"/>
</dbReference>
<organism evidence="6 7">
    <name type="scientific">Ottowia thiooxydans</name>
    <dbReference type="NCBI Taxonomy" id="219182"/>
    <lineage>
        <taxon>Bacteria</taxon>
        <taxon>Pseudomonadati</taxon>
        <taxon>Pseudomonadota</taxon>
        <taxon>Betaproteobacteria</taxon>
        <taxon>Burkholderiales</taxon>
        <taxon>Comamonadaceae</taxon>
        <taxon>Ottowia</taxon>
    </lineage>
</organism>
<evidence type="ECO:0000313" key="6">
    <source>
        <dbReference type="EMBL" id="MET4578171.1"/>
    </source>
</evidence>
<dbReference type="InterPro" id="IPR025110">
    <property type="entry name" value="AMP-bd_C"/>
</dbReference>
<name>A0ABV2QAV3_9BURK</name>
<dbReference type="Gene3D" id="3.30.300.30">
    <property type="match status" value="1"/>
</dbReference>
<evidence type="ECO:0000313" key="7">
    <source>
        <dbReference type="Proteomes" id="UP001549320"/>
    </source>
</evidence>
<dbReference type="PANTHER" id="PTHR43201:SF5">
    <property type="entry name" value="MEDIUM-CHAIN ACYL-COA LIGASE ACSF2, MITOCHONDRIAL"/>
    <property type="match status" value="1"/>
</dbReference>
<dbReference type="Gene3D" id="3.40.50.12780">
    <property type="entry name" value="N-terminal domain of ligase-like"/>
    <property type="match status" value="1"/>
</dbReference>
<dbReference type="PROSITE" id="PS00455">
    <property type="entry name" value="AMP_BINDING"/>
    <property type="match status" value="1"/>
</dbReference>
<sequence>MKTPLEVLRSYAPHDYTLSGVLNSRRAQRGEAPMILDESGRGLTWNQGAEAIDALARSLAARGVQTGDRVAVVARNGREHVFLLFALARLGAIMVPINPEFGVAELRYALGHAQVSGVVLDEAVRAAVDQALEGSGVEAWQVLVDGDGASLPSLQQWQDNAPATDLPAAPSADAPCLMIFTSGTTGYPKGVLHSQRSILLVGEANLGRMRLQPEDRILIVLPFFHVNALCYSLCGMIAAGCALIVTPRFSASRFWSIVVDAGATVVNFIEAMGNILKSRDRSEFRKDHRIRVAYGIRQSSYQAFQQEFGIANLLSGFGMSEVPGVTCNPYGEPGKPGSMGVLAQHPDPAQPWAQCRVVDDKGDDVEADVVGELWVRTPVCMLGYYNDPEQTAAAFQDGWFRTGDMVRRDADGWFFYVSRAKDIIRRRGENIAGAELDRVVGEHPSVYEAAAIAVPSELGEDDILVAAVLHPGASLEAQALAQWCRERLAVHKVPRYVVFVDSIPHTATHKIAKSLMRQDTTLRERATDLQRG</sequence>
<comment type="caution">
    <text evidence="6">The sequence shown here is derived from an EMBL/GenBank/DDBJ whole genome shotgun (WGS) entry which is preliminary data.</text>
</comment>
<evidence type="ECO:0000256" key="3">
    <source>
        <dbReference type="SAM" id="Phobius"/>
    </source>
</evidence>
<dbReference type="GO" id="GO:0016874">
    <property type="term" value="F:ligase activity"/>
    <property type="evidence" value="ECO:0007669"/>
    <property type="project" value="UniProtKB-KW"/>
</dbReference>
<evidence type="ECO:0000256" key="2">
    <source>
        <dbReference type="ARBA" id="ARBA00022598"/>
    </source>
</evidence>
<proteinExistence type="inferred from homology"/>
<dbReference type="InterPro" id="IPR045851">
    <property type="entry name" value="AMP-bd_C_sf"/>
</dbReference>
<keyword evidence="3" id="KW-1133">Transmembrane helix</keyword>
<dbReference type="Pfam" id="PF00501">
    <property type="entry name" value="AMP-binding"/>
    <property type="match status" value="1"/>
</dbReference>
<dbReference type="Pfam" id="PF13193">
    <property type="entry name" value="AMP-binding_C"/>
    <property type="match status" value="1"/>
</dbReference>
<protein>
    <submittedName>
        <fullName evidence="6">Crotonobetaine/carnitine-CoA ligase</fullName>
        <ecNumber evidence="6">6.2.1.48</ecNumber>
    </submittedName>
</protein>
<comment type="similarity">
    <text evidence="1">Belongs to the ATP-dependent AMP-binding enzyme family.</text>
</comment>
<dbReference type="RefSeq" id="WP_354445188.1">
    <property type="nucleotide sequence ID" value="NZ_JBEPSH010000006.1"/>
</dbReference>
<evidence type="ECO:0000256" key="1">
    <source>
        <dbReference type="ARBA" id="ARBA00006432"/>
    </source>
</evidence>
<keyword evidence="3" id="KW-0812">Transmembrane</keyword>
<evidence type="ECO:0000259" key="4">
    <source>
        <dbReference type="Pfam" id="PF00501"/>
    </source>
</evidence>
<dbReference type="InterPro" id="IPR042099">
    <property type="entry name" value="ANL_N_sf"/>
</dbReference>
<keyword evidence="7" id="KW-1185">Reference proteome</keyword>
<dbReference type="InterPro" id="IPR000873">
    <property type="entry name" value="AMP-dep_synth/lig_dom"/>
</dbReference>
<reference evidence="6 7" key="1">
    <citation type="submission" date="2024-06" db="EMBL/GenBank/DDBJ databases">
        <title>Sorghum-associated microbial communities from plants grown in Nebraska, USA.</title>
        <authorList>
            <person name="Schachtman D."/>
        </authorList>
    </citation>
    <scope>NUCLEOTIDE SEQUENCE [LARGE SCALE GENOMIC DNA]</scope>
    <source>
        <strain evidence="6 7">2709</strain>
    </source>
</reference>
<gene>
    <name evidence="6" type="ORF">ABIE13_003287</name>
</gene>
<feature type="transmembrane region" description="Helical" evidence="3">
    <location>
        <begin position="257"/>
        <end position="276"/>
    </location>
</feature>
<feature type="domain" description="AMP-binding enzyme C-terminal" evidence="5">
    <location>
        <begin position="435"/>
        <end position="510"/>
    </location>
</feature>
<dbReference type="InterPro" id="IPR020845">
    <property type="entry name" value="AMP-binding_CS"/>
</dbReference>
<dbReference type="EMBL" id="JBEPSH010000006">
    <property type="protein sequence ID" value="MET4578171.1"/>
    <property type="molecule type" value="Genomic_DNA"/>
</dbReference>
<evidence type="ECO:0000259" key="5">
    <source>
        <dbReference type="Pfam" id="PF13193"/>
    </source>
</evidence>